<dbReference type="Pfam" id="PF01850">
    <property type="entry name" value="PIN"/>
    <property type="match status" value="1"/>
</dbReference>
<evidence type="ECO:0000256" key="2">
    <source>
        <dbReference type="ARBA" id="ARBA00022722"/>
    </source>
</evidence>
<dbReference type="InterPro" id="IPR051749">
    <property type="entry name" value="PINc/VapC_TA_RNase"/>
</dbReference>
<dbReference type="CDD" id="cd18762">
    <property type="entry name" value="PIN_MtVapC3-like"/>
    <property type="match status" value="1"/>
</dbReference>
<evidence type="ECO:0000256" key="5">
    <source>
        <dbReference type="ARBA" id="ARBA00022842"/>
    </source>
</evidence>
<dbReference type="PANTHER" id="PTHR42740">
    <property type="entry name" value="RIBONUCLEASE VAPC3"/>
    <property type="match status" value="1"/>
</dbReference>
<gene>
    <name evidence="7" type="ORF">SAMN05660653_02744</name>
</gene>
<keyword evidence="4" id="KW-0378">Hydrolase</keyword>
<keyword evidence="5" id="KW-0460">Magnesium</keyword>
<dbReference type="PANTHER" id="PTHR42740:SF1">
    <property type="entry name" value="RIBONUCLEASE VAPC3"/>
    <property type="match status" value="1"/>
</dbReference>
<keyword evidence="8" id="KW-1185">Reference proteome</keyword>
<dbReference type="GO" id="GO:0016787">
    <property type="term" value="F:hydrolase activity"/>
    <property type="evidence" value="ECO:0007669"/>
    <property type="project" value="UniProtKB-KW"/>
</dbReference>
<feature type="domain" description="PIN" evidence="6">
    <location>
        <begin position="2"/>
        <end position="120"/>
    </location>
</feature>
<dbReference type="InterPro" id="IPR029060">
    <property type="entry name" value="PIN-like_dom_sf"/>
</dbReference>
<keyword evidence="2" id="KW-0540">Nuclease</keyword>
<proteinExistence type="predicted"/>
<protein>
    <recommendedName>
        <fullName evidence="6">PIN domain-containing protein</fullName>
    </recommendedName>
</protein>
<keyword evidence="1" id="KW-1277">Toxin-antitoxin system</keyword>
<dbReference type="Gene3D" id="3.40.50.1010">
    <property type="entry name" value="5'-nuclease"/>
    <property type="match status" value="1"/>
</dbReference>
<evidence type="ECO:0000313" key="7">
    <source>
        <dbReference type="EMBL" id="SDB55145.1"/>
    </source>
</evidence>
<evidence type="ECO:0000259" key="6">
    <source>
        <dbReference type="Pfam" id="PF01850"/>
    </source>
</evidence>
<evidence type="ECO:0000256" key="1">
    <source>
        <dbReference type="ARBA" id="ARBA00022649"/>
    </source>
</evidence>
<sequence>MILVDTSVLVDWLRGMNNKAGEQFDHIINSDQPFGICSIVCQELLQGSKNRQEFELLKNYLQTQRFFHPLHPIGSYIEAANIYFACRRKGLTLRSTVDCLIAQIALENDLLLLHNDRDFEFISQVTDLRCY</sequence>
<name>A0A1G6EDX0_9BACT</name>
<dbReference type="InterPro" id="IPR002716">
    <property type="entry name" value="PIN_dom"/>
</dbReference>
<dbReference type="RefSeq" id="WP_092123010.1">
    <property type="nucleotide sequence ID" value="NZ_FMXO01000017.1"/>
</dbReference>
<dbReference type="SUPFAM" id="SSF88723">
    <property type="entry name" value="PIN domain-like"/>
    <property type="match status" value="1"/>
</dbReference>
<keyword evidence="3" id="KW-0479">Metal-binding</keyword>
<reference evidence="7 8" key="1">
    <citation type="submission" date="2016-10" db="EMBL/GenBank/DDBJ databases">
        <authorList>
            <person name="de Groot N.N."/>
        </authorList>
    </citation>
    <scope>NUCLEOTIDE SEQUENCE [LARGE SCALE GENOMIC DNA]</scope>
    <source>
        <strain evidence="7 8">ASO4-2</strain>
    </source>
</reference>
<dbReference type="GO" id="GO:0046872">
    <property type="term" value="F:metal ion binding"/>
    <property type="evidence" value="ECO:0007669"/>
    <property type="project" value="UniProtKB-KW"/>
</dbReference>
<accession>A0A1G6EDX0</accession>
<evidence type="ECO:0000256" key="4">
    <source>
        <dbReference type="ARBA" id="ARBA00022801"/>
    </source>
</evidence>
<organism evidence="7 8">
    <name type="scientific">Desulfonatronum thiosulfatophilum</name>
    <dbReference type="NCBI Taxonomy" id="617002"/>
    <lineage>
        <taxon>Bacteria</taxon>
        <taxon>Pseudomonadati</taxon>
        <taxon>Thermodesulfobacteriota</taxon>
        <taxon>Desulfovibrionia</taxon>
        <taxon>Desulfovibrionales</taxon>
        <taxon>Desulfonatronaceae</taxon>
        <taxon>Desulfonatronum</taxon>
    </lineage>
</organism>
<dbReference type="AlphaFoldDB" id="A0A1G6EDX0"/>
<dbReference type="Proteomes" id="UP000198771">
    <property type="component" value="Unassembled WGS sequence"/>
</dbReference>
<evidence type="ECO:0000256" key="3">
    <source>
        <dbReference type="ARBA" id="ARBA00022723"/>
    </source>
</evidence>
<dbReference type="EMBL" id="FMXO01000017">
    <property type="protein sequence ID" value="SDB55145.1"/>
    <property type="molecule type" value="Genomic_DNA"/>
</dbReference>
<evidence type="ECO:0000313" key="8">
    <source>
        <dbReference type="Proteomes" id="UP000198771"/>
    </source>
</evidence>
<dbReference type="GO" id="GO:0004540">
    <property type="term" value="F:RNA nuclease activity"/>
    <property type="evidence" value="ECO:0007669"/>
    <property type="project" value="TreeGrafter"/>
</dbReference>
<dbReference type="OrthoDB" id="9811788at2"/>
<dbReference type="STRING" id="617002.SAMN05660653_02744"/>